<accession>A0ACB8A6Q3</accession>
<evidence type="ECO:0000313" key="2">
    <source>
        <dbReference type="Proteomes" id="UP000790377"/>
    </source>
</evidence>
<proteinExistence type="predicted"/>
<name>A0ACB8A6Q3_9AGAM</name>
<keyword evidence="2" id="KW-1185">Reference proteome</keyword>
<evidence type="ECO:0000313" key="1">
    <source>
        <dbReference type="EMBL" id="KAH7908783.1"/>
    </source>
</evidence>
<dbReference type="EMBL" id="MU267798">
    <property type="protein sequence ID" value="KAH7908783.1"/>
    <property type="molecule type" value="Genomic_DNA"/>
</dbReference>
<reference evidence="1" key="1">
    <citation type="journal article" date="2021" name="New Phytol.">
        <title>Evolutionary innovations through gain and loss of genes in the ectomycorrhizal Boletales.</title>
        <authorList>
            <person name="Wu G."/>
            <person name="Miyauchi S."/>
            <person name="Morin E."/>
            <person name="Kuo A."/>
            <person name="Drula E."/>
            <person name="Varga T."/>
            <person name="Kohler A."/>
            <person name="Feng B."/>
            <person name="Cao Y."/>
            <person name="Lipzen A."/>
            <person name="Daum C."/>
            <person name="Hundley H."/>
            <person name="Pangilinan J."/>
            <person name="Johnson J."/>
            <person name="Barry K."/>
            <person name="LaButti K."/>
            <person name="Ng V."/>
            <person name="Ahrendt S."/>
            <person name="Min B."/>
            <person name="Choi I.G."/>
            <person name="Park H."/>
            <person name="Plett J.M."/>
            <person name="Magnuson J."/>
            <person name="Spatafora J.W."/>
            <person name="Nagy L.G."/>
            <person name="Henrissat B."/>
            <person name="Grigoriev I.V."/>
            <person name="Yang Z.L."/>
            <person name="Xu J."/>
            <person name="Martin F.M."/>
        </authorList>
    </citation>
    <scope>NUCLEOTIDE SEQUENCE</scope>
    <source>
        <strain evidence="1">ATCC 28755</strain>
    </source>
</reference>
<protein>
    <submittedName>
        <fullName evidence="1">Uncharacterized protein</fullName>
    </submittedName>
</protein>
<organism evidence="1 2">
    <name type="scientific">Hygrophoropsis aurantiaca</name>
    <dbReference type="NCBI Taxonomy" id="72124"/>
    <lineage>
        <taxon>Eukaryota</taxon>
        <taxon>Fungi</taxon>
        <taxon>Dikarya</taxon>
        <taxon>Basidiomycota</taxon>
        <taxon>Agaricomycotina</taxon>
        <taxon>Agaricomycetes</taxon>
        <taxon>Agaricomycetidae</taxon>
        <taxon>Boletales</taxon>
        <taxon>Coniophorineae</taxon>
        <taxon>Hygrophoropsidaceae</taxon>
        <taxon>Hygrophoropsis</taxon>
    </lineage>
</organism>
<sequence>MREHSSIPIHIFLLLTQALFTHAKSLNVTWIRPVQGSVYSTGHFVIGEWTTSKAVASPSFKLCQHSGSQKTKRTKTKENDDCGETVWPHIKHASGSYVVSLKVPSVVSTQDGMFLQMKDDFGAIARSPTFTLSLQGSDLPSISAQDAPAGSSPTTTSSPSTSKIKSKSKTVTKTKTKTTASKSNASSSSDLASVAAVTATSVSRGKHSSVVTQSRAYTQSHSNIHTHPTISATIIAGAVAAPPSLASSSGIAPSPLHSSQIAKPNITLTRSPAPTVALAIPLSLLGLVVIASALLAIHHHRSIIGARRREADMLDSGMHNQGASSEKNGDLDDINFLAAFCKAGRFS</sequence>
<dbReference type="Proteomes" id="UP000790377">
    <property type="component" value="Unassembled WGS sequence"/>
</dbReference>
<comment type="caution">
    <text evidence="1">The sequence shown here is derived from an EMBL/GenBank/DDBJ whole genome shotgun (WGS) entry which is preliminary data.</text>
</comment>
<gene>
    <name evidence="1" type="ORF">BJ138DRAFT_318793</name>
</gene>